<proteinExistence type="predicted"/>
<feature type="domain" description="Disease resistance protein At4g27190-like leucine-rich repeats" evidence="2">
    <location>
        <begin position="1"/>
        <end position="39"/>
    </location>
</feature>
<feature type="domain" description="Disease resistance protein At4g27190-like leucine-rich repeats" evidence="2">
    <location>
        <begin position="335"/>
        <end position="483"/>
    </location>
</feature>
<dbReference type="Proteomes" id="UP001189624">
    <property type="component" value="Chromosome 4"/>
</dbReference>
<dbReference type="Pfam" id="PF23247">
    <property type="entry name" value="LRR_RPS2"/>
    <property type="match status" value="3"/>
</dbReference>
<reference evidence="3" key="1">
    <citation type="submission" date="2023-10" db="EMBL/GenBank/DDBJ databases">
        <authorList>
            <person name="Domelevo Entfellner J.-B."/>
        </authorList>
    </citation>
    <scope>NUCLEOTIDE SEQUENCE</scope>
</reference>
<evidence type="ECO:0000313" key="3">
    <source>
        <dbReference type="EMBL" id="CAJ1950246.1"/>
    </source>
</evidence>
<dbReference type="InterPro" id="IPR032675">
    <property type="entry name" value="LRR_dom_sf"/>
</dbReference>
<gene>
    <name evidence="3" type="ORF">AYBTSS11_LOCUS14151</name>
</gene>
<dbReference type="SUPFAM" id="SSF52047">
    <property type="entry name" value="RNI-like"/>
    <property type="match status" value="1"/>
</dbReference>
<keyword evidence="1" id="KW-0611">Plant defense</keyword>
<evidence type="ECO:0000256" key="1">
    <source>
        <dbReference type="ARBA" id="ARBA00022821"/>
    </source>
</evidence>
<dbReference type="Gramene" id="rna-AYBTSS11_LOCUS14151">
    <property type="protein sequence ID" value="CAJ1950246.1"/>
    <property type="gene ID" value="gene-AYBTSS11_LOCUS14151"/>
</dbReference>
<feature type="domain" description="Disease resistance protein At4g27190-like leucine-rich repeats" evidence="2">
    <location>
        <begin position="178"/>
        <end position="280"/>
    </location>
</feature>
<dbReference type="PANTHER" id="PTHR33463">
    <property type="entry name" value="NB-ARC DOMAIN-CONTAINING PROTEIN-RELATED"/>
    <property type="match status" value="1"/>
</dbReference>
<protein>
    <recommendedName>
        <fullName evidence="2">Disease resistance protein At4g27190-like leucine-rich repeats domain-containing protein</fullName>
    </recommendedName>
</protein>
<evidence type="ECO:0000313" key="4">
    <source>
        <dbReference type="Proteomes" id="UP001189624"/>
    </source>
</evidence>
<dbReference type="InterPro" id="IPR050905">
    <property type="entry name" value="Plant_NBS-LRR"/>
</dbReference>
<sequence>MHHLQLVHIKGCDDLTSVFPALVAKDVVKLDELVVKECEGLMTTVAENNNTHGELTLPCPCYIKELNIILFLSVDFFFVAYTQLALPGTGSKWSGYDLAWRISEKPLTQLETSYSLLLEYEILQHVPNIEKLVVCDGSFKEIFFGSPSNVDYSGLLTQFKVLHLESLRELVSVGLNLVASNLTHLKVKSCHKLSYLFTSSTAKSLGQLKRMEIIRCESIEEIVSKEAEESEEDEITFPQLSYLILQSLWDMRRFYEGNLSFPALEELSVRYCNRLITLCAGTVKAEKLSRVKFKDVDDDGELSKGIPLETDVNSTMRKEFTREAAYLEWRLEFIDRADLQEIWIVALQIPDLRFTYLKTLIVDGCRFLSHVLPFSLLPLLPVLETLEVRNCDDVKTIFDVKCITQDTEMASMGPTLRLSLKYLILSRLSKLENVWNEDPDGILSMHHLQQIHIEGCDGLTSVFPASVAKDVVKLDELVVNDCKGLMTIVAEDNNTDPSGTKGELTFSCPCVRSLELRGLPNFKCFYYCSRQCDIFTNLESYTENQIRTEKCLSVGANGVDMILHPEFQRILLDNLKVLTLCCWIESDVFPYEILQLVPNIEKLVVCDGSFKEIFCGSGNKVNYSRLLLHLKVLHLESLGDLVSIGLNLNGDNEL</sequence>
<dbReference type="AlphaFoldDB" id="A0AA86SHJ9"/>
<accession>A0AA86SHJ9</accession>
<dbReference type="Gene3D" id="3.80.10.10">
    <property type="entry name" value="Ribonuclease Inhibitor"/>
    <property type="match status" value="2"/>
</dbReference>
<dbReference type="InterPro" id="IPR057135">
    <property type="entry name" value="At4g27190-like_LRR"/>
</dbReference>
<dbReference type="EMBL" id="OY731401">
    <property type="protein sequence ID" value="CAJ1950246.1"/>
    <property type="molecule type" value="Genomic_DNA"/>
</dbReference>
<name>A0AA86SHJ9_9FABA</name>
<evidence type="ECO:0000259" key="2">
    <source>
        <dbReference type="Pfam" id="PF23247"/>
    </source>
</evidence>
<keyword evidence="4" id="KW-1185">Reference proteome</keyword>
<organism evidence="3 4">
    <name type="scientific">Sphenostylis stenocarpa</name>
    <dbReference type="NCBI Taxonomy" id="92480"/>
    <lineage>
        <taxon>Eukaryota</taxon>
        <taxon>Viridiplantae</taxon>
        <taxon>Streptophyta</taxon>
        <taxon>Embryophyta</taxon>
        <taxon>Tracheophyta</taxon>
        <taxon>Spermatophyta</taxon>
        <taxon>Magnoliopsida</taxon>
        <taxon>eudicotyledons</taxon>
        <taxon>Gunneridae</taxon>
        <taxon>Pentapetalae</taxon>
        <taxon>rosids</taxon>
        <taxon>fabids</taxon>
        <taxon>Fabales</taxon>
        <taxon>Fabaceae</taxon>
        <taxon>Papilionoideae</taxon>
        <taxon>50 kb inversion clade</taxon>
        <taxon>NPAAA clade</taxon>
        <taxon>indigoferoid/millettioid clade</taxon>
        <taxon>Phaseoleae</taxon>
        <taxon>Sphenostylis</taxon>
    </lineage>
</organism>
<dbReference type="PANTHER" id="PTHR33463:SF145">
    <property type="entry name" value="NB-ARC DOMAIN-CONTAINING PROTEIN"/>
    <property type="match status" value="1"/>
</dbReference>
<dbReference type="SUPFAM" id="SSF52058">
    <property type="entry name" value="L domain-like"/>
    <property type="match status" value="1"/>
</dbReference>